<dbReference type="GO" id="GO:0005524">
    <property type="term" value="F:ATP binding"/>
    <property type="evidence" value="ECO:0007669"/>
    <property type="project" value="UniProtKB-KW"/>
</dbReference>
<name>A0ABU9X510_9GAMM</name>
<comment type="caution">
    <text evidence="2">The sequence shown here is derived from an EMBL/GenBank/DDBJ whole genome shotgun (WGS) entry which is preliminary data.</text>
</comment>
<gene>
    <name evidence="2" type="ORF">AAIR29_02405</name>
</gene>
<dbReference type="EMBL" id="JBDGHN010000002">
    <property type="protein sequence ID" value="MEN2750476.1"/>
    <property type="molecule type" value="Genomic_DNA"/>
</dbReference>
<protein>
    <submittedName>
        <fullName evidence="2">ATP-binding protein</fullName>
    </submittedName>
</protein>
<dbReference type="InterPro" id="IPR027417">
    <property type="entry name" value="P-loop_NTPase"/>
</dbReference>
<dbReference type="SUPFAM" id="SSF52540">
    <property type="entry name" value="P-loop containing nucleoside triphosphate hydrolases"/>
    <property type="match status" value="1"/>
</dbReference>
<organism evidence="2 3">
    <name type="scientific">Psychrobacter saeujeotis</name>
    <dbReference type="NCBI Taxonomy" id="3143436"/>
    <lineage>
        <taxon>Bacteria</taxon>
        <taxon>Pseudomonadati</taxon>
        <taxon>Pseudomonadota</taxon>
        <taxon>Gammaproteobacteria</taxon>
        <taxon>Moraxellales</taxon>
        <taxon>Moraxellaceae</taxon>
        <taxon>Psychrobacter</taxon>
    </lineage>
</organism>
<dbReference type="Gene3D" id="3.40.50.300">
    <property type="entry name" value="P-loop containing nucleotide triphosphate hydrolases"/>
    <property type="match status" value="1"/>
</dbReference>
<keyword evidence="2" id="KW-0067">ATP-binding</keyword>
<dbReference type="InterPro" id="IPR051396">
    <property type="entry name" value="Bact_Antivir_Def_Nuclease"/>
</dbReference>
<dbReference type="RefSeq" id="WP_345832141.1">
    <property type="nucleotide sequence ID" value="NZ_JBDGHN010000002.1"/>
</dbReference>
<reference evidence="2 3" key="1">
    <citation type="submission" date="2024-05" db="EMBL/GenBank/DDBJ databases">
        <authorList>
            <person name="Kim H.-Y."/>
            <person name="Kim E."/>
            <person name="Cai Y."/>
            <person name="Yang S.-M."/>
            <person name="Lee W."/>
        </authorList>
    </citation>
    <scope>NUCLEOTIDE SEQUENCE [LARGE SCALE GENOMIC DNA]</scope>
    <source>
        <strain evidence="2 3">FBL11</strain>
    </source>
</reference>
<accession>A0ABU9X510</accession>
<sequence length="619" mass="71360">MKIVKLQIENFRGFENVEVMLDEKFNVIVGRNDVGKSTVLEALEIFFNNNTVKIDTEDLCKFSDKDYIEIGVSFKLQSFELRIDTIPTFLDKEYLLDEYGFLNVVKRWDCSKKSITKASERIFIRANYPKGYDEPLITLKNSDLKSKVADIFGDDLPDNIKQNTNSTMRLALYESYNKLNSIDLKTTLIELNKEDAKKVWINLQKDIPLFFLFQSDRANKHSDKEVQDPLKAITKLAISEVQDDLERVINRIENLVTQVAQDTVNKMQEMDPSLAESLKPNLSQKNWDSLFSFTFIGDDEVPINKRGSGFRRLLLLNYFRAEAERANESRKPIIYAIEEPETALHPNWQLMLIQSLLDLSENNSAQILITTHSPALASTINYEYIRFIKKENRVHDISQGHNTSLDEVCATLGIMPTISSSNDLGRIKVILCLEGINDVKFFYNISNLFDIDLENDCRILVIPLGGNTLLEWVNKSYLDKLTLPQIHIYDNDVAKYQDAIDIVNERTDGSFGCLTRMVEIENYVHPSLIKSIYNIDEDYFVDNNNWKEEWVTHNVPKNLNEFLTDLSQRRGTEILNHGKSKIKSKFADEGAKLMTVELLQDLNVFDEVNDWFSGIKAFL</sequence>
<evidence type="ECO:0000259" key="1">
    <source>
        <dbReference type="Pfam" id="PF13175"/>
    </source>
</evidence>
<keyword evidence="3" id="KW-1185">Reference proteome</keyword>
<keyword evidence="2" id="KW-0547">Nucleotide-binding</keyword>
<dbReference type="PANTHER" id="PTHR43581">
    <property type="entry name" value="ATP/GTP PHOSPHATASE"/>
    <property type="match status" value="1"/>
</dbReference>
<proteinExistence type="predicted"/>
<evidence type="ECO:0000313" key="3">
    <source>
        <dbReference type="Proteomes" id="UP001461960"/>
    </source>
</evidence>
<dbReference type="InterPro" id="IPR041685">
    <property type="entry name" value="AAA_GajA/Old/RecF-like"/>
</dbReference>
<dbReference type="PANTHER" id="PTHR43581:SF4">
    <property type="entry name" value="ATP_GTP PHOSPHATASE"/>
    <property type="match status" value="1"/>
</dbReference>
<feature type="domain" description="Endonuclease GajA/Old nuclease/RecF-like AAA" evidence="1">
    <location>
        <begin position="1"/>
        <end position="377"/>
    </location>
</feature>
<dbReference type="Proteomes" id="UP001461960">
    <property type="component" value="Unassembled WGS sequence"/>
</dbReference>
<evidence type="ECO:0000313" key="2">
    <source>
        <dbReference type="EMBL" id="MEN2750476.1"/>
    </source>
</evidence>
<dbReference type="Pfam" id="PF13175">
    <property type="entry name" value="AAA_15"/>
    <property type="match status" value="1"/>
</dbReference>